<reference evidence="2 3" key="1">
    <citation type="submission" date="2019-09" db="EMBL/GenBank/DDBJ databases">
        <title>Parvibaculum sedimenti sp. nov., isolated from sediment.</title>
        <authorList>
            <person name="Wang Y."/>
        </authorList>
    </citation>
    <scope>NUCLEOTIDE SEQUENCE [LARGE SCALE GENOMIC DNA]</scope>
    <source>
        <strain evidence="2 3">HXT-9</strain>
    </source>
</reference>
<evidence type="ECO:0000313" key="3">
    <source>
        <dbReference type="Proteomes" id="UP000468901"/>
    </source>
</evidence>
<dbReference type="Pfam" id="PF01243">
    <property type="entry name" value="PNPOx_N"/>
    <property type="match status" value="1"/>
</dbReference>
<dbReference type="InterPro" id="IPR011576">
    <property type="entry name" value="Pyridox_Oxase_N"/>
</dbReference>
<dbReference type="RefSeq" id="WP_152215990.1">
    <property type="nucleotide sequence ID" value="NZ_JBAQYD010000149.1"/>
</dbReference>
<evidence type="ECO:0000313" key="2">
    <source>
        <dbReference type="EMBL" id="KAB7740104.1"/>
    </source>
</evidence>
<proteinExistence type="predicted"/>
<dbReference type="PANTHER" id="PTHR39336">
    <property type="entry name" value="PYRIDOXAMINE PHOSPHATE OXIDASE FAMILY PROTEIN (AFU_ORTHOLOGUE AFUA_6G11440)"/>
    <property type="match status" value="1"/>
</dbReference>
<dbReference type="PANTHER" id="PTHR39336:SF1">
    <property type="entry name" value="PYRIDOXAMINE PHOSPHATE OXIDASE FAMILY PROTEIN (AFU_ORTHOLOGUE AFUA_6G11440)"/>
    <property type="match status" value="1"/>
</dbReference>
<protein>
    <submittedName>
        <fullName evidence="2">Pyridoxamine 5'-phosphate oxidase family protein</fullName>
    </submittedName>
</protein>
<feature type="domain" description="Pyridoxamine 5'-phosphate oxidase N-terminal" evidence="1">
    <location>
        <begin position="9"/>
        <end position="120"/>
    </location>
</feature>
<comment type="caution">
    <text evidence="2">The sequence shown here is derived from an EMBL/GenBank/DDBJ whole genome shotgun (WGS) entry which is preliminary data.</text>
</comment>
<sequence>MAKQFASIEPNLRAFIERQHIFFVASATAESRVNLSPKGLDALRVLGPNSAVYLDHTGSGSETAAHLKADGRLTIMFCAFEGAPMILRLYGRGRVVRRGSEEYARLLAAEFGGVEPAGARQMVMLDIGMVQTSCGYAVPHFEYQEERPGLTRWAEGKGEEGLDAYRREKNMVSIDGLPTGLFDDTE</sequence>
<dbReference type="EMBL" id="WESC01000007">
    <property type="protein sequence ID" value="KAB7740104.1"/>
    <property type="molecule type" value="Genomic_DNA"/>
</dbReference>
<dbReference type="Proteomes" id="UP000468901">
    <property type="component" value="Unassembled WGS sequence"/>
</dbReference>
<evidence type="ECO:0000259" key="1">
    <source>
        <dbReference type="Pfam" id="PF01243"/>
    </source>
</evidence>
<accession>A0A6N6VMY0</accession>
<name>A0A6N6VMY0_9HYPH</name>
<keyword evidence="3" id="KW-1185">Reference proteome</keyword>
<dbReference type="AlphaFoldDB" id="A0A6N6VMY0"/>
<organism evidence="2 3">
    <name type="scientific">Parvibaculum sedimenti</name>
    <dbReference type="NCBI Taxonomy" id="2608632"/>
    <lineage>
        <taxon>Bacteria</taxon>
        <taxon>Pseudomonadati</taxon>
        <taxon>Pseudomonadota</taxon>
        <taxon>Alphaproteobacteria</taxon>
        <taxon>Hyphomicrobiales</taxon>
        <taxon>Parvibaculaceae</taxon>
        <taxon>Parvibaculum</taxon>
    </lineage>
</organism>
<dbReference type="SUPFAM" id="SSF50475">
    <property type="entry name" value="FMN-binding split barrel"/>
    <property type="match status" value="1"/>
</dbReference>
<dbReference type="InterPro" id="IPR012349">
    <property type="entry name" value="Split_barrel_FMN-bd"/>
</dbReference>
<gene>
    <name evidence="2" type="ORF">F2P47_08820</name>
</gene>
<dbReference type="Gene3D" id="2.30.110.10">
    <property type="entry name" value="Electron Transport, Fmn-binding Protein, Chain A"/>
    <property type="match status" value="1"/>
</dbReference>